<sequence>MAGVRRRFSACWNWLAGDQSDKPTKLVHKSRPVRLPPGPHVISAPVGEYHTWETLVALSKNYVAQMDAAEAKKRAVAEDAAAKAREWAAAQNAATNVRKRPAAENTAIKAKHRRVANRELLSSTDYLHAMFDLFPIAPMTSGPTTPSASPATTVARNSIIVVDQKYALPSWPATMPRQFWPGQSVVSF</sequence>
<keyword evidence="2" id="KW-1185">Reference proteome</keyword>
<protein>
    <submittedName>
        <fullName evidence="1">Uncharacterized protein</fullName>
    </submittedName>
</protein>
<accession>A0ACC1LG54</accession>
<proteinExistence type="predicted"/>
<dbReference type="EMBL" id="JANBUN010000087">
    <property type="protein sequence ID" value="KAJ2807092.1"/>
    <property type="molecule type" value="Genomic_DNA"/>
</dbReference>
<name>A0ACC1LG54_9FUNG</name>
<evidence type="ECO:0000313" key="1">
    <source>
        <dbReference type="EMBL" id="KAJ2807092.1"/>
    </source>
</evidence>
<gene>
    <name evidence="1" type="ORF">H4R21_000615</name>
</gene>
<dbReference type="Proteomes" id="UP001140087">
    <property type="component" value="Unassembled WGS sequence"/>
</dbReference>
<organism evidence="1 2">
    <name type="scientific">Coemansia helicoidea</name>
    <dbReference type="NCBI Taxonomy" id="1286919"/>
    <lineage>
        <taxon>Eukaryota</taxon>
        <taxon>Fungi</taxon>
        <taxon>Fungi incertae sedis</taxon>
        <taxon>Zoopagomycota</taxon>
        <taxon>Kickxellomycotina</taxon>
        <taxon>Kickxellomycetes</taxon>
        <taxon>Kickxellales</taxon>
        <taxon>Kickxellaceae</taxon>
        <taxon>Coemansia</taxon>
    </lineage>
</organism>
<evidence type="ECO:0000313" key="2">
    <source>
        <dbReference type="Proteomes" id="UP001140087"/>
    </source>
</evidence>
<reference evidence="1" key="1">
    <citation type="submission" date="2022-07" db="EMBL/GenBank/DDBJ databases">
        <title>Phylogenomic reconstructions and comparative analyses of Kickxellomycotina fungi.</title>
        <authorList>
            <person name="Reynolds N.K."/>
            <person name="Stajich J.E."/>
            <person name="Barry K."/>
            <person name="Grigoriev I.V."/>
            <person name="Crous P."/>
            <person name="Smith M.E."/>
        </authorList>
    </citation>
    <scope>NUCLEOTIDE SEQUENCE</scope>
    <source>
        <strain evidence="1">BCRC 34780</strain>
    </source>
</reference>
<comment type="caution">
    <text evidence="1">The sequence shown here is derived from an EMBL/GenBank/DDBJ whole genome shotgun (WGS) entry which is preliminary data.</text>
</comment>